<dbReference type="GO" id="GO:0000786">
    <property type="term" value="C:nucleosome"/>
    <property type="evidence" value="ECO:0007669"/>
    <property type="project" value="InterPro"/>
</dbReference>
<dbReference type="GO" id="GO:0031492">
    <property type="term" value="F:nucleosomal DNA binding"/>
    <property type="evidence" value="ECO:0007669"/>
    <property type="project" value="TreeGrafter"/>
</dbReference>
<keyword evidence="2" id="KW-0238">DNA-binding</keyword>
<feature type="region of interest" description="Disordered" evidence="4">
    <location>
        <begin position="60"/>
        <end position="99"/>
    </location>
</feature>
<dbReference type="PANTHER" id="PTHR11467:SF162">
    <property type="entry name" value="HMG-Y-RELATED PROTEIN A"/>
    <property type="match status" value="1"/>
</dbReference>
<keyword evidence="7" id="KW-1185">Reference proteome</keyword>
<dbReference type="GO" id="GO:0006334">
    <property type="term" value="P:nucleosome assembly"/>
    <property type="evidence" value="ECO:0007669"/>
    <property type="project" value="InterPro"/>
</dbReference>
<gene>
    <name evidence="6" type="ORF">RJ639_024695</name>
</gene>
<evidence type="ECO:0000313" key="6">
    <source>
        <dbReference type="EMBL" id="KAK2999488.1"/>
    </source>
</evidence>
<dbReference type="InterPro" id="IPR036390">
    <property type="entry name" value="WH_DNA-bd_sf"/>
</dbReference>
<dbReference type="Pfam" id="PF00538">
    <property type="entry name" value="Linker_histone"/>
    <property type="match status" value="1"/>
</dbReference>
<dbReference type="SUPFAM" id="SSF46785">
    <property type="entry name" value="Winged helix' DNA-binding domain"/>
    <property type="match status" value="1"/>
</dbReference>
<dbReference type="Gene3D" id="1.10.10.10">
    <property type="entry name" value="Winged helix-like DNA-binding domain superfamily/Winged helix DNA-binding domain"/>
    <property type="match status" value="1"/>
</dbReference>
<dbReference type="EMBL" id="JAVXUP010003267">
    <property type="protein sequence ID" value="KAK2999488.1"/>
    <property type="molecule type" value="Genomic_DNA"/>
</dbReference>
<evidence type="ECO:0000256" key="2">
    <source>
        <dbReference type="ARBA" id="ARBA00023125"/>
    </source>
</evidence>
<reference evidence="6" key="1">
    <citation type="submission" date="2022-12" db="EMBL/GenBank/DDBJ databases">
        <title>Draft genome assemblies for two species of Escallonia (Escalloniales).</title>
        <authorList>
            <person name="Chanderbali A."/>
            <person name="Dervinis C."/>
            <person name="Anghel I."/>
            <person name="Soltis D."/>
            <person name="Soltis P."/>
            <person name="Zapata F."/>
        </authorList>
    </citation>
    <scope>NUCLEOTIDE SEQUENCE</scope>
    <source>
        <strain evidence="6">UCBG64.0493</strain>
        <tissue evidence="6">Leaf</tissue>
    </source>
</reference>
<sequence length="99" mass="10619">MIFAAIDALKEKEGSNKSSISHYIESTHGDLPAGHANLLSDNLNKIKEVGELAMVKNNYLRPDPSASPKWGRGWPPKAKDPSSLEATAPGSCRAYKGQG</sequence>
<name>A0AA89AE64_9ASTE</name>
<evidence type="ECO:0000259" key="5">
    <source>
        <dbReference type="PROSITE" id="PS51504"/>
    </source>
</evidence>
<evidence type="ECO:0000256" key="1">
    <source>
        <dbReference type="ARBA" id="ARBA00004123"/>
    </source>
</evidence>
<keyword evidence="3" id="KW-0539">Nucleus</keyword>
<evidence type="ECO:0000313" key="7">
    <source>
        <dbReference type="Proteomes" id="UP001188597"/>
    </source>
</evidence>
<dbReference type="InterPro" id="IPR005818">
    <property type="entry name" value="Histone_H1/H5_H15"/>
</dbReference>
<dbReference type="AlphaFoldDB" id="A0AA89AE64"/>
<protein>
    <recommendedName>
        <fullName evidence="5">H15 domain-containing protein</fullName>
    </recommendedName>
</protein>
<dbReference type="GO" id="GO:0003690">
    <property type="term" value="F:double-stranded DNA binding"/>
    <property type="evidence" value="ECO:0007669"/>
    <property type="project" value="TreeGrafter"/>
</dbReference>
<dbReference type="SMART" id="SM00526">
    <property type="entry name" value="H15"/>
    <property type="match status" value="1"/>
</dbReference>
<evidence type="ECO:0000256" key="4">
    <source>
        <dbReference type="SAM" id="MobiDB-lite"/>
    </source>
</evidence>
<proteinExistence type="predicted"/>
<dbReference type="GO" id="GO:0030261">
    <property type="term" value="P:chromosome condensation"/>
    <property type="evidence" value="ECO:0007669"/>
    <property type="project" value="TreeGrafter"/>
</dbReference>
<feature type="domain" description="H15" evidence="5">
    <location>
        <begin position="1"/>
        <end position="63"/>
    </location>
</feature>
<dbReference type="GO" id="GO:0045910">
    <property type="term" value="P:negative regulation of DNA recombination"/>
    <property type="evidence" value="ECO:0007669"/>
    <property type="project" value="TreeGrafter"/>
</dbReference>
<organism evidence="6 7">
    <name type="scientific">Escallonia herrerae</name>
    <dbReference type="NCBI Taxonomy" id="1293975"/>
    <lineage>
        <taxon>Eukaryota</taxon>
        <taxon>Viridiplantae</taxon>
        <taxon>Streptophyta</taxon>
        <taxon>Embryophyta</taxon>
        <taxon>Tracheophyta</taxon>
        <taxon>Spermatophyta</taxon>
        <taxon>Magnoliopsida</taxon>
        <taxon>eudicotyledons</taxon>
        <taxon>Gunneridae</taxon>
        <taxon>Pentapetalae</taxon>
        <taxon>asterids</taxon>
        <taxon>campanulids</taxon>
        <taxon>Escalloniales</taxon>
        <taxon>Escalloniaceae</taxon>
        <taxon>Escallonia</taxon>
    </lineage>
</organism>
<dbReference type="InterPro" id="IPR036388">
    <property type="entry name" value="WH-like_DNA-bd_sf"/>
</dbReference>
<evidence type="ECO:0000256" key="3">
    <source>
        <dbReference type="ARBA" id="ARBA00023242"/>
    </source>
</evidence>
<comment type="caution">
    <text evidence="6">The sequence shown here is derived from an EMBL/GenBank/DDBJ whole genome shotgun (WGS) entry which is preliminary data.</text>
</comment>
<dbReference type="GO" id="GO:0005730">
    <property type="term" value="C:nucleolus"/>
    <property type="evidence" value="ECO:0007669"/>
    <property type="project" value="TreeGrafter"/>
</dbReference>
<accession>A0AA89AE64</accession>
<dbReference type="Proteomes" id="UP001188597">
    <property type="component" value="Unassembled WGS sequence"/>
</dbReference>
<comment type="subcellular location">
    <subcellularLocation>
        <location evidence="1">Nucleus</location>
    </subcellularLocation>
</comment>
<dbReference type="PANTHER" id="PTHR11467">
    <property type="entry name" value="HISTONE H1"/>
    <property type="match status" value="1"/>
</dbReference>
<dbReference type="PROSITE" id="PS51504">
    <property type="entry name" value="H15"/>
    <property type="match status" value="1"/>
</dbReference>